<feature type="compositionally biased region" description="Pro residues" evidence="1">
    <location>
        <begin position="59"/>
        <end position="71"/>
    </location>
</feature>
<proteinExistence type="predicted"/>
<comment type="caution">
    <text evidence="2">The sequence shown here is derived from an EMBL/GenBank/DDBJ whole genome shotgun (WGS) entry which is preliminary data.</text>
</comment>
<evidence type="ECO:0000256" key="1">
    <source>
        <dbReference type="SAM" id="MobiDB-lite"/>
    </source>
</evidence>
<evidence type="ECO:0000313" key="2">
    <source>
        <dbReference type="EMBL" id="KAK6540029.1"/>
    </source>
</evidence>
<feature type="region of interest" description="Disordered" evidence="1">
    <location>
        <begin position="58"/>
        <end position="94"/>
    </location>
</feature>
<keyword evidence="3" id="KW-1185">Reference proteome</keyword>
<gene>
    <name evidence="2" type="ORF">TWF694_008861</name>
</gene>
<name>A0AAV9XFX1_9PEZI</name>
<feature type="region of interest" description="Disordered" evidence="1">
    <location>
        <begin position="256"/>
        <end position="285"/>
    </location>
</feature>
<organism evidence="2 3">
    <name type="scientific">Orbilia ellipsospora</name>
    <dbReference type="NCBI Taxonomy" id="2528407"/>
    <lineage>
        <taxon>Eukaryota</taxon>
        <taxon>Fungi</taxon>
        <taxon>Dikarya</taxon>
        <taxon>Ascomycota</taxon>
        <taxon>Pezizomycotina</taxon>
        <taxon>Orbiliomycetes</taxon>
        <taxon>Orbiliales</taxon>
        <taxon>Orbiliaceae</taxon>
        <taxon>Orbilia</taxon>
    </lineage>
</organism>
<feature type="compositionally biased region" description="Basic and acidic residues" evidence="1">
    <location>
        <begin position="270"/>
        <end position="282"/>
    </location>
</feature>
<dbReference type="Proteomes" id="UP001365542">
    <property type="component" value="Unassembled WGS sequence"/>
</dbReference>
<dbReference type="AlphaFoldDB" id="A0AAV9XFX1"/>
<dbReference type="EMBL" id="JAVHJO010000005">
    <property type="protein sequence ID" value="KAK6540029.1"/>
    <property type="molecule type" value="Genomic_DNA"/>
</dbReference>
<protein>
    <submittedName>
        <fullName evidence="2">Uncharacterized protein</fullName>
    </submittedName>
</protein>
<feature type="region of interest" description="Disordered" evidence="1">
    <location>
        <begin position="169"/>
        <end position="235"/>
    </location>
</feature>
<reference evidence="2 3" key="1">
    <citation type="submission" date="2019-10" db="EMBL/GenBank/DDBJ databases">
        <authorList>
            <person name="Palmer J.M."/>
        </authorList>
    </citation>
    <scope>NUCLEOTIDE SEQUENCE [LARGE SCALE GENOMIC DNA]</scope>
    <source>
        <strain evidence="2 3">TWF694</strain>
    </source>
</reference>
<feature type="compositionally biased region" description="Basic and acidic residues" evidence="1">
    <location>
        <begin position="223"/>
        <end position="232"/>
    </location>
</feature>
<accession>A0AAV9XFX1</accession>
<sequence>MTPNQSPHVHTSVEEVRVKRDFEELVVATKDKPKDLAPGLRPRLPPVIPKMAFGGFVGIPPPPPPPPPPLTPVKRTPYKKPRKTPQIPQSPGQLDMMDELKARLAKRNLQARKPNLPEDESSTYERNRALKELELTATQMRSPAFADKIVVEVTDESVEGKSIGTSKLTEYAENLDNTGRENRSRRNNKVQGNNRKKSEFARSTSPPGLTALRPLASPLLPIPEEKLREPRGSVESTLDCEARLGELREPNKLLTELSPVSQPGPPKSETISKNRERRCRDNEDGEEDVSPCLVYSIQTFGIFLIFLGILKLEVYLGIITSSIEH</sequence>
<evidence type="ECO:0000313" key="3">
    <source>
        <dbReference type="Proteomes" id="UP001365542"/>
    </source>
</evidence>